<organism evidence="5 6">
    <name type="scientific">Amblyomma americanum</name>
    <name type="common">Lone star tick</name>
    <dbReference type="NCBI Taxonomy" id="6943"/>
    <lineage>
        <taxon>Eukaryota</taxon>
        <taxon>Metazoa</taxon>
        <taxon>Ecdysozoa</taxon>
        <taxon>Arthropoda</taxon>
        <taxon>Chelicerata</taxon>
        <taxon>Arachnida</taxon>
        <taxon>Acari</taxon>
        <taxon>Parasitiformes</taxon>
        <taxon>Ixodida</taxon>
        <taxon>Ixodoidea</taxon>
        <taxon>Ixodidae</taxon>
        <taxon>Amblyomminae</taxon>
        <taxon>Amblyomma</taxon>
    </lineage>
</organism>
<sequence length="362" mass="42053">MDLRPAPIPGYLNRRSGFETQRPWHYATMPGRRPYRQVIDGVPRCPMVDPDIFRKSLSFRAANGDVVLHTYPKSGSHWIQYITQLILNSGERISTYSEFTQNFRAIEYTDCTNWNSDLPLRLFLTHQPLQRETMNKAAKYIYTARNPWDVCASQYRMTTELTIGQFQDGTFEEFFDPFIEGDLGYGNYFDHVASGYALKNESNVFFVTYEELKKDIRDVVLRLGHFLGEGYGRALESDHQMLQNVMEWSKAENMRKVIVFDLKGNQVSEWDDLFKRNKLQSKYGVDGDKSKQYRKKAIRHHSWNSGRTYEQRQSLYPACLSKTRKGHQKRHPGALSMLDVNTDLYRPGNTSNAGSETIPPSH</sequence>
<comment type="caution">
    <text evidence="5">The sequence shown here is derived from an EMBL/GenBank/DDBJ whole genome shotgun (WGS) entry which is preliminary data.</text>
</comment>
<reference evidence="5 6" key="1">
    <citation type="journal article" date="2023" name="Arcadia Sci">
        <title>De novo assembly of a long-read Amblyomma americanum tick genome.</title>
        <authorList>
            <person name="Chou S."/>
            <person name="Poskanzer K.E."/>
            <person name="Rollins M."/>
            <person name="Thuy-Boun P.S."/>
        </authorList>
    </citation>
    <scope>NUCLEOTIDE SEQUENCE [LARGE SCALE GENOMIC DNA]</scope>
    <source>
        <strain evidence="5">F_SG_1</strain>
        <tissue evidence="5">Salivary glands</tissue>
    </source>
</reference>
<dbReference type="InterPro" id="IPR027417">
    <property type="entry name" value="P-loop_NTPase"/>
</dbReference>
<dbReference type="Gene3D" id="3.40.50.300">
    <property type="entry name" value="P-loop containing nucleotide triphosphate hydrolases"/>
    <property type="match status" value="1"/>
</dbReference>
<protein>
    <recommendedName>
        <fullName evidence="4">Sulfotransferase domain-containing protein</fullName>
    </recommendedName>
</protein>
<dbReference type="Pfam" id="PF00685">
    <property type="entry name" value="Sulfotransfer_1"/>
    <property type="match status" value="1"/>
</dbReference>
<dbReference type="AlphaFoldDB" id="A0AAQ4FN68"/>
<evidence type="ECO:0000256" key="3">
    <source>
        <dbReference type="SAM" id="MobiDB-lite"/>
    </source>
</evidence>
<comment type="similarity">
    <text evidence="1">Belongs to the sulfotransferase 1 family.</text>
</comment>
<gene>
    <name evidence="5" type="ORF">V5799_022027</name>
</gene>
<evidence type="ECO:0000259" key="4">
    <source>
        <dbReference type="Pfam" id="PF00685"/>
    </source>
</evidence>
<proteinExistence type="inferred from homology"/>
<dbReference type="PANTHER" id="PTHR11783">
    <property type="entry name" value="SULFOTRANSFERASE SULT"/>
    <property type="match status" value="1"/>
</dbReference>
<name>A0AAQ4FN68_AMBAM</name>
<keyword evidence="6" id="KW-1185">Reference proteome</keyword>
<feature type="compositionally biased region" description="Polar residues" evidence="3">
    <location>
        <begin position="348"/>
        <end position="362"/>
    </location>
</feature>
<dbReference type="EMBL" id="JARKHS020001080">
    <property type="protein sequence ID" value="KAK8788193.1"/>
    <property type="molecule type" value="Genomic_DNA"/>
</dbReference>
<feature type="region of interest" description="Disordered" evidence="3">
    <location>
        <begin position="323"/>
        <end position="362"/>
    </location>
</feature>
<accession>A0AAQ4FN68</accession>
<evidence type="ECO:0000256" key="2">
    <source>
        <dbReference type="ARBA" id="ARBA00022679"/>
    </source>
</evidence>
<dbReference type="InterPro" id="IPR000863">
    <property type="entry name" value="Sulfotransferase_dom"/>
</dbReference>
<feature type="compositionally biased region" description="Basic residues" evidence="3">
    <location>
        <begin position="323"/>
        <end position="332"/>
    </location>
</feature>
<dbReference type="Proteomes" id="UP001321473">
    <property type="component" value="Unassembled WGS sequence"/>
</dbReference>
<feature type="domain" description="Sulfotransferase" evidence="4">
    <location>
        <begin position="65"/>
        <end position="257"/>
    </location>
</feature>
<evidence type="ECO:0000313" key="6">
    <source>
        <dbReference type="Proteomes" id="UP001321473"/>
    </source>
</evidence>
<keyword evidence="2" id="KW-0808">Transferase</keyword>
<dbReference type="SUPFAM" id="SSF52540">
    <property type="entry name" value="P-loop containing nucleoside triphosphate hydrolases"/>
    <property type="match status" value="1"/>
</dbReference>
<evidence type="ECO:0000256" key="1">
    <source>
        <dbReference type="ARBA" id="ARBA00005771"/>
    </source>
</evidence>
<dbReference type="GO" id="GO:0008146">
    <property type="term" value="F:sulfotransferase activity"/>
    <property type="evidence" value="ECO:0007669"/>
    <property type="project" value="InterPro"/>
</dbReference>
<evidence type="ECO:0000313" key="5">
    <source>
        <dbReference type="EMBL" id="KAK8788193.1"/>
    </source>
</evidence>